<accession>A0A3S4AIY1</accession>
<feature type="binding site" evidence="4">
    <location>
        <position position="265"/>
    </location>
    <ligand>
        <name>Zn(2+)</name>
        <dbReference type="ChEBI" id="CHEBI:29105"/>
    </ligand>
</feature>
<dbReference type="GO" id="GO:0016491">
    <property type="term" value="F:oxidoreductase activity"/>
    <property type="evidence" value="ECO:0007669"/>
    <property type="project" value="UniProtKB-KW"/>
</dbReference>
<name>A0A3S4AIY1_9PEZI</name>
<comment type="similarity">
    <text evidence="1">Belongs to the beta-class carbonic anhydrase family.</text>
</comment>
<comment type="cofactor">
    <cofactor evidence="4">
        <name>Zn(2+)</name>
        <dbReference type="ChEBI" id="CHEBI:29105"/>
    </cofactor>
    <text evidence="4">Binds 1 zinc ion per subunit.</text>
</comment>
<protein>
    <submittedName>
        <fullName evidence="6">Adbaf18a-4809-4033-a6c4-c5363ff3a070</fullName>
    </submittedName>
</protein>
<dbReference type="GO" id="GO:0008270">
    <property type="term" value="F:zinc ion binding"/>
    <property type="evidence" value="ECO:0007669"/>
    <property type="project" value="InterPro"/>
</dbReference>
<proteinExistence type="inferred from homology"/>
<dbReference type="PANTHER" id="PTHR47706">
    <property type="entry name" value="NMRA-LIKE FAMILY PROTEIN"/>
    <property type="match status" value="1"/>
</dbReference>
<sequence length="399" mass="43810">MSLIKKVALAGAGGNLGPAILEQLKNFFEVTVLSRHASIPNLSPSVRVRQVDYDSMDSLVSALRGQDAVVSALGTLALGSQLALVDAAVAAGVRRFIPSEFGSDTTNPKCATLPVFHDKLATQKVLRTKAATGTGLTYTVICTGPFLDWGLLRGFMNIKQKAVSLYDGGDRPFSTTTLPTIGRAVREVLMRPAETENRVVKVHSVVTTQSKLLEMAQKAVGPDGWTVKKLSIEAMLESSWADIKQGKHNLQTMLGFIVAASWVTCCDPRCVPEQFFNIKAGEVVVHRNSGGNIRYALRDILTLDSLYRLDEIAIVQHTDCGTLRFTDEQIRRSLKERVAEEHWADIDTMDFGANTDIVESITRDLKWVREHPLIRDGLKQGTQGFVYDLKSGKVERVNA</sequence>
<evidence type="ECO:0000313" key="7">
    <source>
        <dbReference type="Proteomes" id="UP000289323"/>
    </source>
</evidence>
<dbReference type="InterPro" id="IPR001765">
    <property type="entry name" value="Carbonic_anhydrase"/>
</dbReference>
<dbReference type="InterPro" id="IPR051609">
    <property type="entry name" value="NmrA/Isoflavone_reductase-like"/>
</dbReference>
<organism evidence="6 7">
    <name type="scientific">Thermothielavioides terrestris</name>
    <dbReference type="NCBI Taxonomy" id="2587410"/>
    <lineage>
        <taxon>Eukaryota</taxon>
        <taxon>Fungi</taxon>
        <taxon>Dikarya</taxon>
        <taxon>Ascomycota</taxon>
        <taxon>Pezizomycotina</taxon>
        <taxon>Sordariomycetes</taxon>
        <taxon>Sordariomycetidae</taxon>
        <taxon>Sordariales</taxon>
        <taxon>Chaetomiaceae</taxon>
        <taxon>Thermothielavioides</taxon>
    </lineage>
</organism>
<dbReference type="InterPro" id="IPR008030">
    <property type="entry name" value="NmrA-like"/>
</dbReference>
<keyword evidence="4" id="KW-0479">Metal-binding</keyword>
<dbReference type="AlphaFoldDB" id="A0A3S4AIY1"/>
<evidence type="ECO:0000259" key="5">
    <source>
        <dbReference type="Pfam" id="PF05368"/>
    </source>
</evidence>
<dbReference type="InterPro" id="IPR036291">
    <property type="entry name" value="NAD(P)-bd_dom_sf"/>
</dbReference>
<dbReference type="SUPFAM" id="SSF51735">
    <property type="entry name" value="NAD(P)-binding Rossmann-fold domains"/>
    <property type="match status" value="1"/>
</dbReference>
<dbReference type="InterPro" id="IPR045312">
    <property type="entry name" value="PCBER-like"/>
</dbReference>
<keyword evidence="2" id="KW-0521">NADP</keyword>
<dbReference type="Proteomes" id="UP000289323">
    <property type="component" value="Unassembled WGS sequence"/>
</dbReference>
<evidence type="ECO:0000256" key="3">
    <source>
        <dbReference type="ARBA" id="ARBA00023002"/>
    </source>
</evidence>
<dbReference type="InterPro" id="IPR036874">
    <property type="entry name" value="Carbonic_anhydrase_sf"/>
</dbReference>
<dbReference type="EMBL" id="OUUZ01000001">
    <property type="protein sequence ID" value="SPQ18428.1"/>
    <property type="molecule type" value="Genomic_DNA"/>
</dbReference>
<dbReference type="PANTHER" id="PTHR47706:SF1">
    <property type="entry name" value="CIPA-LIKE, PUTATIVE (AFU_ORTHOLOGUE AFUA_1G12460)-RELATED"/>
    <property type="match status" value="1"/>
</dbReference>
<dbReference type="Gene3D" id="3.40.50.720">
    <property type="entry name" value="NAD(P)-binding Rossmann-like Domain"/>
    <property type="match status" value="1"/>
</dbReference>
<dbReference type="Pfam" id="PF00484">
    <property type="entry name" value="Pro_CA"/>
    <property type="match status" value="1"/>
</dbReference>
<evidence type="ECO:0000313" key="6">
    <source>
        <dbReference type="EMBL" id="SPQ18428.1"/>
    </source>
</evidence>
<keyword evidence="3" id="KW-0560">Oxidoreductase</keyword>
<feature type="binding site" evidence="4">
    <location>
        <position position="267"/>
    </location>
    <ligand>
        <name>Zn(2+)</name>
        <dbReference type="ChEBI" id="CHEBI:29105"/>
    </ligand>
</feature>
<feature type="domain" description="NmrA-like" evidence="5">
    <location>
        <begin position="5"/>
        <end position="221"/>
    </location>
</feature>
<keyword evidence="4" id="KW-0862">Zinc</keyword>
<evidence type="ECO:0000256" key="1">
    <source>
        <dbReference type="ARBA" id="ARBA00006217"/>
    </source>
</evidence>
<dbReference type="Gene3D" id="3.40.1050.10">
    <property type="entry name" value="Carbonic anhydrase"/>
    <property type="match status" value="1"/>
</dbReference>
<dbReference type="GO" id="GO:0004089">
    <property type="term" value="F:carbonate dehydratase activity"/>
    <property type="evidence" value="ECO:0007669"/>
    <property type="project" value="InterPro"/>
</dbReference>
<evidence type="ECO:0000256" key="2">
    <source>
        <dbReference type="ARBA" id="ARBA00022857"/>
    </source>
</evidence>
<dbReference type="SUPFAM" id="SSF53056">
    <property type="entry name" value="beta-carbonic anhydrase, cab"/>
    <property type="match status" value="1"/>
</dbReference>
<gene>
    <name evidence="6" type="ORF">TT172_LOCUS847</name>
</gene>
<dbReference type="SMART" id="SM00947">
    <property type="entry name" value="Pro_CA"/>
    <property type="match status" value="1"/>
</dbReference>
<evidence type="ECO:0000256" key="4">
    <source>
        <dbReference type="PIRSR" id="PIRSR601765-1"/>
    </source>
</evidence>
<dbReference type="CDD" id="cd05259">
    <property type="entry name" value="PCBER_SDR_a"/>
    <property type="match status" value="1"/>
</dbReference>
<dbReference type="Pfam" id="PF05368">
    <property type="entry name" value="NmrA"/>
    <property type="match status" value="1"/>
</dbReference>
<reference evidence="6 7" key="1">
    <citation type="submission" date="2018-04" db="EMBL/GenBank/DDBJ databases">
        <authorList>
            <person name="Huttner S."/>
            <person name="Dainat J."/>
        </authorList>
    </citation>
    <scope>NUCLEOTIDE SEQUENCE [LARGE SCALE GENOMIC DNA]</scope>
</reference>
<feature type="binding site" evidence="4">
    <location>
        <position position="317"/>
    </location>
    <ligand>
        <name>Zn(2+)</name>
        <dbReference type="ChEBI" id="CHEBI:29105"/>
    </ligand>
</feature>
<feature type="binding site" evidence="4">
    <location>
        <position position="320"/>
    </location>
    <ligand>
        <name>Zn(2+)</name>
        <dbReference type="ChEBI" id="CHEBI:29105"/>
    </ligand>
</feature>